<proteinExistence type="inferred from homology"/>
<name>A0ABX2EIG8_9BURK</name>
<keyword evidence="5" id="KW-1185">Reference proteome</keyword>
<comment type="function">
    <text evidence="1">Involved in peptidolytic degradation of cyclic heptapeptide hepatotoxin microcystin (MC).</text>
</comment>
<dbReference type="RefSeq" id="WP_173124023.1">
    <property type="nucleotide sequence ID" value="NZ_JABRWJ010000004.1"/>
</dbReference>
<dbReference type="InterPro" id="IPR015995">
    <property type="entry name" value="MlrC_N"/>
</dbReference>
<keyword evidence="1" id="KW-0378">Hydrolase</keyword>
<feature type="domain" description="Microcystin LR degradation protein MlrC C-terminal" evidence="2">
    <location>
        <begin position="308"/>
        <end position="494"/>
    </location>
</feature>
<organism evidence="4 5">
    <name type="scientific">Pseudaquabacterium terrae</name>
    <dbReference type="NCBI Taxonomy" id="2732868"/>
    <lineage>
        <taxon>Bacteria</taxon>
        <taxon>Pseudomonadati</taxon>
        <taxon>Pseudomonadota</taxon>
        <taxon>Betaproteobacteria</taxon>
        <taxon>Burkholderiales</taxon>
        <taxon>Sphaerotilaceae</taxon>
        <taxon>Pseudaquabacterium</taxon>
    </lineage>
</organism>
<feature type="domain" description="Microcystin LR degradation protein MlrC N-terminal" evidence="3">
    <location>
        <begin position="3"/>
        <end position="296"/>
    </location>
</feature>
<comment type="caution">
    <text evidence="4">The sequence shown here is derived from an EMBL/GenBank/DDBJ whole genome shotgun (WGS) entry which is preliminary data.</text>
</comment>
<gene>
    <name evidence="4" type="ORF">HLB44_15545</name>
</gene>
<comment type="cofactor">
    <cofactor evidence="1">
        <name>Zn(2+)</name>
        <dbReference type="ChEBI" id="CHEBI:29105"/>
    </cofactor>
    <text evidence="1">Binds 1 zinc ion per subunit.</text>
</comment>
<accession>A0ABX2EIG8</accession>
<sequence length="503" mass="52961">MTRIFIAGFQHETNTFAPSKADWAAFNRGSSYPAFARGDAMVDLIAPGSLPLAGFITTARERGWTLLPSVWAGATPSAQVTEDAFERIAGPLLEDLRAAAGTIDGIFLDLHGAAVAEHLDDAEGELLERIRGVVGPQLPIVATLDLHANVSERMLRQANAFAVYRTYPHIDMHECARRAAETLAQLLAPDAPTLHTRSQRLPFLLPLNTQCTLLEPAAGLMRLLPALEAEHGVQLEFAMGFPAADIADCGPVVFGHGSDAQAVQRGVRALADAVSARRADFALQLLGPREAVREALQRAEAAIAPVVIADTQDNPGAGGDSNTTGMLHALLAERSGQRHPGRIALGLLVDPEAAAAAHAAGAGARLTLSLGRSVAGYDGRPTDDPLTREVIVRALSDGTIALHGPMTAGNTVRLGPCARIEVDGVQVLLSSAKCQLLDLDLCRFLGIEPAEMALIVVKSSVHFRAAFAPIAASILVAKAPGPMAADPADLPWTKLPPSTARRP</sequence>
<protein>
    <recommendedName>
        <fullName evidence="1">Microcystinase C</fullName>
        <shortName evidence="1">MlrC</shortName>
    </recommendedName>
</protein>
<evidence type="ECO:0000256" key="1">
    <source>
        <dbReference type="PIRNR" id="PIRNR012702"/>
    </source>
</evidence>
<evidence type="ECO:0000313" key="4">
    <source>
        <dbReference type="EMBL" id="NRF68408.1"/>
    </source>
</evidence>
<comment type="similarity">
    <text evidence="1">Belongs to the peptidase M81 family.</text>
</comment>
<evidence type="ECO:0000313" key="5">
    <source>
        <dbReference type="Proteomes" id="UP000737171"/>
    </source>
</evidence>
<dbReference type="Pfam" id="PF07364">
    <property type="entry name" value="DUF1485"/>
    <property type="match status" value="1"/>
</dbReference>
<dbReference type="PIRSF" id="PIRSF012702">
    <property type="entry name" value="UCP012702"/>
    <property type="match status" value="1"/>
</dbReference>
<keyword evidence="1" id="KW-0645">Protease</keyword>
<dbReference type="EMBL" id="JABRWJ010000004">
    <property type="protein sequence ID" value="NRF68408.1"/>
    <property type="molecule type" value="Genomic_DNA"/>
</dbReference>
<reference evidence="4 5" key="1">
    <citation type="submission" date="2020-05" db="EMBL/GenBank/DDBJ databases">
        <title>Aquincola sp. isolate from soil.</title>
        <authorList>
            <person name="Han J."/>
            <person name="Kim D.-U."/>
        </authorList>
    </citation>
    <scope>NUCLEOTIDE SEQUENCE [LARGE SCALE GENOMIC DNA]</scope>
    <source>
        <strain evidence="4 5">S2</strain>
    </source>
</reference>
<evidence type="ECO:0000259" key="2">
    <source>
        <dbReference type="Pfam" id="PF07171"/>
    </source>
</evidence>
<dbReference type="InterPro" id="IPR009197">
    <property type="entry name" value="MlrC"/>
</dbReference>
<dbReference type="InterPro" id="IPR010799">
    <property type="entry name" value="MlrC_C"/>
</dbReference>
<dbReference type="Proteomes" id="UP000737171">
    <property type="component" value="Unassembled WGS sequence"/>
</dbReference>
<keyword evidence="1" id="KW-0482">Metalloprotease</keyword>
<dbReference type="Pfam" id="PF07171">
    <property type="entry name" value="MlrC_C"/>
    <property type="match status" value="1"/>
</dbReference>
<keyword evidence="1" id="KW-0479">Metal-binding</keyword>
<evidence type="ECO:0000259" key="3">
    <source>
        <dbReference type="Pfam" id="PF07364"/>
    </source>
</evidence>